<comment type="caution">
    <text evidence="4">The sequence shown here is derived from an EMBL/GenBank/DDBJ whole genome shotgun (WGS) entry which is preliminary data.</text>
</comment>
<dbReference type="AlphaFoldDB" id="A0A7W8JA96"/>
<accession>A0A7W8JA96</accession>
<dbReference type="Proteomes" id="UP000569092">
    <property type="component" value="Unassembled WGS sequence"/>
</dbReference>
<organism evidence="4 5">
    <name type="scientific">Tunturiibacter lichenicola</name>
    <dbReference type="NCBI Taxonomy" id="2051959"/>
    <lineage>
        <taxon>Bacteria</taxon>
        <taxon>Pseudomonadati</taxon>
        <taxon>Acidobacteriota</taxon>
        <taxon>Terriglobia</taxon>
        <taxon>Terriglobales</taxon>
        <taxon>Acidobacteriaceae</taxon>
        <taxon>Tunturiibacter</taxon>
    </lineage>
</organism>
<gene>
    <name evidence="4" type="ORF">HDF10_002340</name>
</gene>
<dbReference type="Pfam" id="PF04972">
    <property type="entry name" value="BON"/>
    <property type="match status" value="1"/>
</dbReference>
<feature type="region of interest" description="Disordered" evidence="1">
    <location>
        <begin position="28"/>
        <end position="57"/>
    </location>
</feature>
<reference evidence="4 5" key="1">
    <citation type="submission" date="2020-08" db="EMBL/GenBank/DDBJ databases">
        <title>Genomic Encyclopedia of Type Strains, Phase IV (KMG-V): Genome sequencing to study the core and pangenomes of soil and plant-associated prokaryotes.</title>
        <authorList>
            <person name="Whitman W."/>
        </authorList>
    </citation>
    <scope>NUCLEOTIDE SEQUENCE [LARGE SCALE GENOMIC DNA]</scope>
    <source>
        <strain evidence="4 5">M8US30</strain>
    </source>
</reference>
<proteinExistence type="predicted"/>
<feature type="domain" description="BON" evidence="3">
    <location>
        <begin position="54"/>
        <end position="124"/>
    </location>
</feature>
<dbReference type="EMBL" id="JACHDZ010000003">
    <property type="protein sequence ID" value="MBB5344361.1"/>
    <property type="molecule type" value="Genomic_DNA"/>
</dbReference>
<feature type="signal peptide" evidence="2">
    <location>
        <begin position="1"/>
        <end position="28"/>
    </location>
</feature>
<dbReference type="PROSITE" id="PS50914">
    <property type="entry name" value="BON"/>
    <property type="match status" value="1"/>
</dbReference>
<feature type="compositionally biased region" description="Low complexity" evidence="1">
    <location>
        <begin position="35"/>
        <end position="52"/>
    </location>
</feature>
<evidence type="ECO:0000259" key="3">
    <source>
        <dbReference type="PROSITE" id="PS50914"/>
    </source>
</evidence>
<dbReference type="Gene3D" id="3.30.1340.30">
    <property type="match status" value="1"/>
</dbReference>
<evidence type="ECO:0000313" key="5">
    <source>
        <dbReference type="Proteomes" id="UP000569092"/>
    </source>
</evidence>
<dbReference type="InterPro" id="IPR007055">
    <property type="entry name" value="BON_dom"/>
</dbReference>
<evidence type="ECO:0000256" key="1">
    <source>
        <dbReference type="SAM" id="MobiDB-lite"/>
    </source>
</evidence>
<evidence type="ECO:0000313" key="4">
    <source>
        <dbReference type="EMBL" id="MBB5344361.1"/>
    </source>
</evidence>
<evidence type="ECO:0000256" key="2">
    <source>
        <dbReference type="SAM" id="SignalP"/>
    </source>
</evidence>
<protein>
    <submittedName>
        <fullName evidence="4">Osmotically-inducible protein OsmY</fullName>
    </submittedName>
</protein>
<name>A0A7W8JA96_9BACT</name>
<keyword evidence="2" id="KW-0732">Signal</keyword>
<feature type="chain" id="PRO_5031231342" evidence="2">
    <location>
        <begin position="29"/>
        <end position="124"/>
    </location>
</feature>
<sequence>MKHLSRISPATAAMALLCAFAPVSLASAQQTAPDNSQQNKNQSQNADNQSNSTADRMTTAKIRKAIIADKTLSMYAHNVKIITLDGQVTLKGPVKSEEEKQQVASDVSALISADKLTNQLTVKQ</sequence>